<reference evidence="2 3" key="1">
    <citation type="journal article" date="2009" name="Science">
        <title>Green evolution and dynamic adaptations revealed by genomes of the marine picoeukaryotes Micromonas.</title>
        <authorList>
            <person name="Worden A.Z."/>
            <person name="Lee J.H."/>
            <person name="Mock T."/>
            <person name="Rouze P."/>
            <person name="Simmons M.P."/>
            <person name="Aerts A.L."/>
            <person name="Allen A.E."/>
            <person name="Cuvelier M.L."/>
            <person name="Derelle E."/>
            <person name="Everett M.V."/>
            <person name="Foulon E."/>
            <person name="Grimwood J."/>
            <person name="Gundlach H."/>
            <person name="Henrissat B."/>
            <person name="Napoli C."/>
            <person name="McDonald S.M."/>
            <person name="Parker M.S."/>
            <person name="Rombauts S."/>
            <person name="Salamov A."/>
            <person name="Von Dassow P."/>
            <person name="Badger J.H."/>
            <person name="Coutinho P.M."/>
            <person name="Demir E."/>
            <person name="Dubchak I."/>
            <person name="Gentemann C."/>
            <person name="Eikrem W."/>
            <person name="Gready J.E."/>
            <person name="John U."/>
            <person name="Lanier W."/>
            <person name="Lindquist E.A."/>
            <person name="Lucas S."/>
            <person name="Mayer K.F."/>
            <person name="Moreau H."/>
            <person name="Not F."/>
            <person name="Otillar R."/>
            <person name="Panaud O."/>
            <person name="Pangilinan J."/>
            <person name="Paulsen I."/>
            <person name="Piegu B."/>
            <person name="Poliakov A."/>
            <person name="Robbens S."/>
            <person name="Schmutz J."/>
            <person name="Toulza E."/>
            <person name="Wyss T."/>
            <person name="Zelensky A."/>
            <person name="Zhou K."/>
            <person name="Armbrust E.V."/>
            <person name="Bhattacharya D."/>
            <person name="Goodenough U.W."/>
            <person name="Van de Peer Y."/>
            <person name="Grigoriev I.V."/>
        </authorList>
    </citation>
    <scope>NUCLEOTIDE SEQUENCE [LARGE SCALE GENOMIC DNA]</scope>
    <source>
        <strain evidence="3">RCC299 / NOUM17</strain>
    </source>
</reference>
<dbReference type="GO" id="GO:0009240">
    <property type="term" value="P:isopentenyl diphosphate biosynthetic process"/>
    <property type="evidence" value="ECO:0007669"/>
    <property type="project" value="TreeGrafter"/>
</dbReference>
<dbReference type="PANTHER" id="PTHR10885:SF20">
    <property type="entry name" value="NUDIX HYDROLASE DOMAIN-CONTAINING PROTEIN"/>
    <property type="match status" value="1"/>
</dbReference>
<dbReference type="Pfam" id="PF00293">
    <property type="entry name" value="NUDIX"/>
    <property type="match status" value="1"/>
</dbReference>
<sequence>MTSRNPNALAEAQSSSEMFDVMCPPTAGFDVYKDRPVPTGESKTRGVVHQRKIWHRSVHVWLVDPKRSLVALQKRSPNKDTFPNRWDISAAGHIGSGDESRPTAVRELAEELGVICVEEDLDFLGTVPAEQADLGGCNCFEDMYVLRCDSESIAFAVGEAEVSAVAWMPVKELEEKLAASDPSVVPRTPTYRDAFFRHLRDEHGCAW</sequence>
<dbReference type="STRING" id="296587.C1EF63"/>
<evidence type="ECO:0000313" key="2">
    <source>
        <dbReference type="EMBL" id="ACO67037.1"/>
    </source>
</evidence>
<dbReference type="InterPro" id="IPR000086">
    <property type="entry name" value="NUDIX_hydrolase_dom"/>
</dbReference>
<name>C1EF63_MICCC</name>
<dbReference type="InterPro" id="IPR015797">
    <property type="entry name" value="NUDIX_hydrolase-like_dom_sf"/>
</dbReference>
<evidence type="ECO:0000313" key="3">
    <source>
        <dbReference type="Proteomes" id="UP000002009"/>
    </source>
</evidence>
<dbReference type="GeneID" id="8248467"/>
<dbReference type="PROSITE" id="PS51462">
    <property type="entry name" value="NUDIX"/>
    <property type="match status" value="1"/>
</dbReference>
<dbReference type="eggNOG" id="ENOG502QT89">
    <property type="taxonomic scope" value="Eukaryota"/>
</dbReference>
<protein>
    <recommendedName>
        <fullName evidence="1">Nudix hydrolase domain-containing protein</fullName>
    </recommendedName>
</protein>
<dbReference type="GO" id="GO:0004452">
    <property type="term" value="F:isopentenyl-diphosphate delta-isomerase activity"/>
    <property type="evidence" value="ECO:0007669"/>
    <property type="project" value="TreeGrafter"/>
</dbReference>
<dbReference type="PANTHER" id="PTHR10885">
    <property type="entry name" value="ISOPENTENYL-DIPHOSPHATE DELTA-ISOMERASE"/>
    <property type="match status" value="1"/>
</dbReference>
<dbReference type="GO" id="GO:0005737">
    <property type="term" value="C:cytoplasm"/>
    <property type="evidence" value="ECO:0007669"/>
    <property type="project" value="TreeGrafter"/>
</dbReference>
<evidence type="ECO:0000259" key="1">
    <source>
        <dbReference type="PROSITE" id="PS51462"/>
    </source>
</evidence>
<dbReference type="CDD" id="cd04692">
    <property type="entry name" value="NUDIX_Hydrolase"/>
    <property type="match status" value="1"/>
</dbReference>
<gene>
    <name evidence="2" type="ORF">MICPUN_63678</name>
</gene>
<keyword evidence="3" id="KW-1185">Reference proteome</keyword>
<organism evidence="2 3">
    <name type="scientific">Micromonas commoda (strain RCC299 / NOUM17 / CCMP2709)</name>
    <name type="common">Picoplanktonic green alga</name>
    <dbReference type="NCBI Taxonomy" id="296587"/>
    <lineage>
        <taxon>Eukaryota</taxon>
        <taxon>Viridiplantae</taxon>
        <taxon>Chlorophyta</taxon>
        <taxon>Mamiellophyceae</taxon>
        <taxon>Mamiellales</taxon>
        <taxon>Mamiellaceae</taxon>
        <taxon>Micromonas</taxon>
    </lineage>
</organism>
<dbReference type="EMBL" id="CP001331">
    <property type="protein sequence ID" value="ACO67037.1"/>
    <property type="molecule type" value="Genomic_DNA"/>
</dbReference>
<dbReference type="Gene3D" id="3.90.79.10">
    <property type="entry name" value="Nucleoside Triphosphate Pyrophosphohydrolase"/>
    <property type="match status" value="1"/>
</dbReference>
<dbReference type="AlphaFoldDB" id="C1EF63"/>
<dbReference type="KEGG" id="mis:MICPUN_63678"/>
<dbReference type="Proteomes" id="UP000002009">
    <property type="component" value="Chromosome 13"/>
</dbReference>
<dbReference type="InParanoid" id="C1EF63"/>
<dbReference type="SUPFAM" id="SSF55811">
    <property type="entry name" value="Nudix"/>
    <property type="match status" value="1"/>
</dbReference>
<feature type="domain" description="Nudix hydrolase" evidence="1">
    <location>
        <begin position="53"/>
        <end position="190"/>
    </location>
</feature>
<proteinExistence type="predicted"/>
<dbReference type="RefSeq" id="XP_002505779.1">
    <property type="nucleotide sequence ID" value="XM_002505733.1"/>
</dbReference>
<dbReference type="OrthoDB" id="1415013at2759"/>
<dbReference type="OMA" id="QSSSEMF"/>
<accession>C1EF63</accession>